<proteinExistence type="predicted"/>
<dbReference type="AlphaFoldDB" id="A0A4Y2UC57"/>
<evidence type="ECO:0000313" key="2">
    <source>
        <dbReference type="Proteomes" id="UP000499080"/>
    </source>
</evidence>
<reference evidence="1 2" key="1">
    <citation type="journal article" date="2019" name="Sci. Rep.">
        <title>Orb-weaving spider Araneus ventricosus genome elucidates the spidroin gene catalogue.</title>
        <authorList>
            <person name="Kono N."/>
            <person name="Nakamura H."/>
            <person name="Ohtoshi R."/>
            <person name="Moran D.A.P."/>
            <person name="Shinohara A."/>
            <person name="Yoshida Y."/>
            <person name="Fujiwara M."/>
            <person name="Mori M."/>
            <person name="Tomita M."/>
            <person name="Arakawa K."/>
        </authorList>
    </citation>
    <scope>NUCLEOTIDE SEQUENCE [LARGE SCALE GENOMIC DNA]</scope>
</reference>
<gene>
    <name evidence="1" type="ORF">AVEN_88359_1</name>
</gene>
<comment type="caution">
    <text evidence="1">The sequence shown here is derived from an EMBL/GenBank/DDBJ whole genome shotgun (WGS) entry which is preliminary data.</text>
</comment>
<dbReference type="Proteomes" id="UP000499080">
    <property type="component" value="Unassembled WGS sequence"/>
</dbReference>
<keyword evidence="2" id="KW-1185">Reference proteome</keyword>
<accession>A0A4Y2UC57</accession>
<organism evidence="1 2">
    <name type="scientific">Araneus ventricosus</name>
    <name type="common">Orbweaver spider</name>
    <name type="synonym">Epeira ventricosa</name>
    <dbReference type="NCBI Taxonomy" id="182803"/>
    <lineage>
        <taxon>Eukaryota</taxon>
        <taxon>Metazoa</taxon>
        <taxon>Ecdysozoa</taxon>
        <taxon>Arthropoda</taxon>
        <taxon>Chelicerata</taxon>
        <taxon>Arachnida</taxon>
        <taxon>Araneae</taxon>
        <taxon>Araneomorphae</taxon>
        <taxon>Entelegynae</taxon>
        <taxon>Araneoidea</taxon>
        <taxon>Araneidae</taxon>
        <taxon>Araneus</taxon>
    </lineage>
</organism>
<dbReference type="EMBL" id="BGPR01035545">
    <property type="protein sequence ID" value="GBO10428.1"/>
    <property type="molecule type" value="Genomic_DNA"/>
</dbReference>
<sequence length="86" mass="9073">MSVDSLCPPVGEYVCISQKQHHPALSQHPGKLLNDRPPQQIVRHGSSCIIAPSTSGSCNNPSVLPGYDLSSEVGPKSHTTIIMPSG</sequence>
<protein>
    <submittedName>
        <fullName evidence="1">Uncharacterized protein</fullName>
    </submittedName>
</protein>
<name>A0A4Y2UC57_ARAVE</name>
<evidence type="ECO:0000313" key="1">
    <source>
        <dbReference type="EMBL" id="GBO10428.1"/>
    </source>
</evidence>